<dbReference type="PANTHER" id="PTHR10309:SF0">
    <property type="entry name" value="MANNOSE-6-PHOSPHATE ISOMERASE"/>
    <property type="match status" value="1"/>
</dbReference>
<dbReference type="InterPro" id="IPR001250">
    <property type="entry name" value="Man6P_Isoase-1"/>
</dbReference>
<keyword evidence="7 9" id="KW-0413">Isomerase</keyword>
<dbReference type="Pfam" id="PF20511">
    <property type="entry name" value="PMI_typeI_cat"/>
    <property type="match status" value="1"/>
</dbReference>
<evidence type="ECO:0000256" key="2">
    <source>
        <dbReference type="ARBA" id="ARBA00001947"/>
    </source>
</evidence>
<dbReference type="EMBL" id="SOGO01000011">
    <property type="protein sequence ID" value="TFD05730.1"/>
    <property type="molecule type" value="Genomic_DNA"/>
</dbReference>
<dbReference type="SUPFAM" id="SSF51182">
    <property type="entry name" value="RmlC-like cupins"/>
    <property type="match status" value="1"/>
</dbReference>
<dbReference type="PANTHER" id="PTHR10309">
    <property type="entry name" value="MANNOSE-6-PHOSPHATE ISOMERASE"/>
    <property type="match status" value="1"/>
</dbReference>
<dbReference type="PRINTS" id="PR00714">
    <property type="entry name" value="MAN6PISMRASE"/>
</dbReference>
<keyword evidence="6" id="KW-0862">Zinc</keyword>
<dbReference type="CDD" id="cd07011">
    <property type="entry name" value="cupin_PMI_type_I_N"/>
    <property type="match status" value="1"/>
</dbReference>
<dbReference type="NCBIfam" id="TIGR00218">
    <property type="entry name" value="manA"/>
    <property type="match status" value="1"/>
</dbReference>
<evidence type="ECO:0000256" key="7">
    <source>
        <dbReference type="ARBA" id="ARBA00023235"/>
    </source>
</evidence>
<dbReference type="GO" id="GO:0004476">
    <property type="term" value="F:mannose-6-phosphate isomerase activity"/>
    <property type="evidence" value="ECO:0007669"/>
    <property type="project" value="UniProtKB-EC"/>
</dbReference>
<dbReference type="Gene3D" id="2.60.120.10">
    <property type="entry name" value="Jelly Rolls"/>
    <property type="match status" value="2"/>
</dbReference>
<sequence length="448" mass="46329">MFVGITNTPRHYAWGSTTAIAGLLGYDPSGTAEAELWLGAHPGSPSVITDPEQVGGHHTLLDWIHAAPEEALGAALAAPAAPRLPYLLKILAAAGPLSLQAHPTAERARIGFGLENAAGIPQDAADRNYRDPFHKPEVIFALSDTFEALCGFREPVEIRGILGELRALDVASDDPQPGALDALERHLLGDDALRDCVDWLLRDGRGGDSGEVAWLVERVVALAVSAADLAESGAILDYPLELATVRDLARAYPGDPGIVISLLTNRVSLRRGEVLYLPAGNIHAYLSGLGVELMAASDNVLRGGLSPKHIDVDELLEVLEFTPLPVPYLPPVLSSPGVSEYRPDVDDFVLVHIAAEAGDAGAGAAAASPGGAGADAGARAAGASRAGVPMRQFTLTGPAIAICTAGGFLVAGAGASVALKRGESVYITPDEGTLTFAGVGEVFLATTP</sequence>
<dbReference type="InterPro" id="IPR016305">
    <property type="entry name" value="Mannose-6-P_Isomerase"/>
</dbReference>
<evidence type="ECO:0000313" key="10">
    <source>
        <dbReference type="Proteomes" id="UP000297851"/>
    </source>
</evidence>
<evidence type="ECO:0000256" key="3">
    <source>
        <dbReference type="ARBA" id="ARBA00010772"/>
    </source>
</evidence>
<comment type="catalytic activity">
    <reaction evidence="1">
        <text>D-mannose 6-phosphate = D-fructose 6-phosphate</text>
        <dbReference type="Rhea" id="RHEA:12356"/>
        <dbReference type="ChEBI" id="CHEBI:58735"/>
        <dbReference type="ChEBI" id="CHEBI:61527"/>
        <dbReference type="EC" id="5.3.1.8"/>
    </reaction>
</comment>
<protein>
    <recommendedName>
        <fullName evidence="4">mannose-6-phosphate isomerase</fullName>
        <ecNumber evidence="4">5.3.1.8</ecNumber>
    </recommendedName>
</protein>
<comment type="similarity">
    <text evidence="3">Belongs to the mannose-6-phosphate isomerase type 1 family.</text>
</comment>
<evidence type="ECO:0000256" key="4">
    <source>
        <dbReference type="ARBA" id="ARBA00011956"/>
    </source>
</evidence>
<dbReference type="Proteomes" id="UP000297851">
    <property type="component" value="Unassembled WGS sequence"/>
</dbReference>
<organism evidence="9 10">
    <name type="scientific">Cryobacterium sandaracinum</name>
    <dbReference type="NCBI Taxonomy" id="1259247"/>
    <lineage>
        <taxon>Bacteria</taxon>
        <taxon>Bacillati</taxon>
        <taxon>Actinomycetota</taxon>
        <taxon>Actinomycetes</taxon>
        <taxon>Micrococcales</taxon>
        <taxon>Microbacteriaceae</taxon>
        <taxon>Cryobacterium</taxon>
    </lineage>
</organism>
<evidence type="ECO:0000256" key="6">
    <source>
        <dbReference type="ARBA" id="ARBA00022833"/>
    </source>
</evidence>
<dbReference type="EC" id="5.3.1.8" evidence="4"/>
<accession>A0ABY2JH87</accession>
<evidence type="ECO:0000256" key="1">
    <source>
        <dbReference type="ARBA" id="ARBA00000757"/>
    </source>
</evidence>
<dbReference type="InterPro" id="IPR046457">
    <property type="entry name" value="PMI_typeI_cat"/>
</dbReference>
<keyword evidence="5" id="KW-0479">Metal-binding</keyword>
<dbReference type="RefSeq" id="WP_134372211.1">
    <property type="nucleotide sequence ID" value="NZ_SOGO01000011.1"/>
</dbReference>
<gene>
    <name evidence="9" type="primary">manA</name>
    <name evidence="9" type="ORF">E3T25_03520</name>
</gene>
<feature type="domain" description="Phosphomannose isomerase type I catalytic" evidence="8">
    <location>
        <begin position="6"/>
        <end position="153"/>
    </location>
</feature>
<proteinExistence type="inferred from homology"/>
<keyword evidence="10" id="KW-1185">Reference proteome</keyword>
<dbReference type="InterPro" id="IPR011051">
    <property type="entry name" value="RmlC_Cupin_sf"/>
</dbReference>
<reference evidence="9 10" key="1">
    <citation type="submission" date="2019-03" db="EMBL/GenBank/DDBJ databases">
        <title>Genomics of glacier-inhabiting Cryobacterium strains.</title>
        <authorList>
            <person name="Liu Q."/>
            <person name="Xin Y.-H."/>
        </authorList>
    </citation>
    <scope>NUCLEOTIDE SEQUENCE [LARGE SCALE GENOMIC DNA]</scope>
    <source>
        <strain evidence="9 10">TMT2-16</strain>
    </source>
</reference>
<evidence type="ECO:0000313" key="9">
    <source>
        <dbReference type="EMBL" id="TFD05730.1"/>
    </source>
</evidence>
<name>A0ABY2JH87_9MICO</name>
<evidence type="ECO:0000259" key="8">
    <source>
        <dbReference type="Pfam" id="PF20511"/>
    </source>
</evidence>
<comment type="caution">
    <text evidence="9">The sequence shown here is derived from an EMBL/GenBank/DDBJ whole genome shotgun (WGS) entry which is preliminary data.</text>
</comment>
<evidence type="ECO:0000256" key="5">
    <source>
        <dbReference type="ARBA" id="ARBA00022723"/>
    </source>
</evidence>
<dbReference type="InterPro" id="IPR014710">
    <property type="entry name" value="RmlC-like_jellyroll"/>
</dbReference>
<dbReference type="Gene3D" id="1.10.441.10">
    <property type="entry name" value="Phosphomannose Isomerase, domain 2"/>
    <property type="match status" value="1"/>
</dbReference>
<comment type="cofactor">
    <cofactor evidence="2">
        <name>Zn(2+)</name>
        <dbReference type="ChEBI" id="CHEBI:29105"/>
    </cofactor>
</comment>
<dbReference type="PIRSF" id="PIRSF001480">
    <property type="entry name" value="Mannose-6-phosphate_isomerase"/>
    <property type="match status" value="1"/>
</dbReference>